<sequence>MHHQSGQPEQAFRLSAWRLHHICHVPPSLRFSHHQTTPTEHILTVFPHTRPRSRIALSSSTGSTVGHRPDPSHSVKFVVHPAVPVCRAPLSPPRAHAVLTAPKDLLSLDSFENIPNQSNPLSIPLLLSRGIFQFTAVSHITTAPIITSPFQIRHSHSINPSPKSALPAVPSIS</sequence>
<evidence type="ECO:0000313" key="2">
    <source>
        <dbReference type="Proteomes" id="UP001212997"/>
    </source>
</evidence>
<dbReference type="EMBL" id="JANAWD010000576">
    <property type="protein sequence ID" value="KAJ3477648.1"/>
    <property type="molecule type" value="Genomic_DNA"/>
</dbReference>
<dbReference type="Proteomes" id="UP001212997">
    <property type="component" value="Unassembled WGS sequence"/>
</dbReference>
<gene>
    <name evidence="1" type="ORF">NLI96_g10318</name>
</gene>
<comment type="caution">
    <text evidence="1">The sequence shown here is derived from an EMBL/GenBank/DDBJ whole genome shotgun (WGS) entry which is preliminary data.</text>
</comment>
<dbReference type="AlphaFoldDB" id="A0AAD5YA77"/>
<proteinExistence type="predicted"/>
<reference evidence="1" key="1">
    <citation type="submission" date="2022-07" db="EMBL/GenBank/DDBJ databases">
        <title>Genome Sequence of Physisporinus lineatus.</title>
        <authorList>
            <person name="Buettner E."/>
        </authorList>
    </citation>
    <scope>NUCLEOTIDE SEQUENCE</scope>
    <source>
        <strain evidence="1">VT162</strain>
    </source>
</reference>
<evidence type="ECO:0000313" key="1">
    <source>
        <dbReference type="EMBL" id="KAJ3477648.1"/>
    </source>
</evidence>
<organism evidence="1 2">
    <name type="scientific">Meripilus lineatus</name>
    <dbReference type="NCBI Taxonomy" id="2056292"/>
    <lineage>
        <taxon>Eukaryota</taxon>
        <taxon>Fungi</taxon>
        <taxon>Dikarya</taxon>
        <taxon>Basidiomycota</taxon>
        <taxon>Agaricomycotina</taxon>
        <taxon>Agaricomycetes</taxon>
        <taxon>Polyporales</taxon>
        <taxon>Meripilaceae</taxon>
        <taxon>Meripilus</taxon>
    </lineage>
</organism>
<protein>
    <submittedName>
        <fullName evidence="1">Uncharacterized protein</fullName>
    </submittedName>
</protein>
<accession>A0AAD5YA77</accession>
<keyword evidence="2" id="KW-1185">Reference proteome</keyword>
<name>A0AAD5YA77_9APHY</name>